<keyword evidence="2" id="KW-1185">Reference proteome</keyword>
<gene>
    <name evidence="1" type="ORF">LN473_03710</name>
</gene>
<evidence type="ECO:0000313" key="1">
    <source>
        <dbReference type="EMBL" id="MCC8621109.1"/>
    </source>
</evidence>
<dbReference type="Proteomes" id="UP001430544">
    <property type="component" value="Unassembled WGS sequence"/>
</dbReference>
<protein>
    <submittedName>
        <fullName evidence="1">Transglutaminase</fullName>
    </submittedName>
</protein>
<reference evidence="1" key="1">
    <citation type="submission" date="2021-11" db="EMBL/GenBank/DDBJ databases">
        <title>Genome resources and taxonomic validation of 89 Xanthomonas strains.</title>
        <authorList>
            <person name="Tambong J.T."/>
        </authorList>
    </citation>
    <scope>NUCLEOTIDE SEQUENCE</scope>
    <source>
        <strain evidence="1">Bv 5-4A</strain>
    </source>
</reference>
<feature type="non-terminal residue" evidence="1">
    <location>
        <position position="112"/>
    </location>
</feature>
<accession>A0ABS8L5U7</accession>
<proteinExistence type="predicted"/>
<evidence type="ECO:0000313" key="2">
    <source>
        <dbReference type="Proteomes" id="UP001430544"/>
    </source>
</evidence>
<dbReference type="EMBL" id="JAJIUN010000013">
    <property type="protein sequence ID" value="MCC8621109.1"/>
    <property type="molecule type" value="Genomic_DNA"/>
</dbReference>
<comment type="caution">
    <text evidence="1">The sequence shown here is derived from an EMBL/GenBank/DDBJ whole genome shotgun (WGS) entry which is preliminary data.</text>
</comment>
<sequence>MIGKDVVRRLRGVFWMVCGVCAIAAIAISPSQANEAPSMAPAPAWVVADAVPDSVPGASGLRYELVSDQVDLTGPAVRAYRRLSYTVQRAKSLDEAGQISLDYQPQYQTLQL</sequence>
<organism evidence="1 2">
    <name type="scientific">Xanthomonas vesicatoria</name>
    <dbReference type="NCBI Taxonomy" id="56460"/>
    <lineage>
        <taxon>Bacteria</taxon>
        <taxon>Pseudomonadati</taxon>
        <taxon>Pseudomonadota</taxon>
        <taxon>Gammaproteobacteria</taxon>
        <taxon>Lysobacterales</taxon>
        <taxon>Lysobacteraceae</taxon>
        <taxon>Xanthomonas</taxon>
    </lineage>
</organism>
<name>A0ABS8L5U7_9XANT</name>